<dbReference type="EMBL" id="JAHUTI010049323">
    <property type="protein sequence ID" value="MED6247500.1"/>
    <property type="molecule type" value="Genomic_DNA"/>
</dbReference>
<protein>
    <submittedName>
        <fullName evidence="2">Uncharacterized protein</fullName>
    </submittedName>
</protein>
<evidence type="ECO:0000313" key="2">
    <source>
        <dbReference type="EMBL" id="MED6247500.1"/>
    </source>
</evidence>
<comment type="caution">
    <text evidence="2">The sequence shown here is derived from an EMBL/GenBank/DDBJ whole genome shotgun (WGS) entry which is preliminary data.</text>
</comment>
<dbReference type="Proteomes" id="UP001345963">
    <property type="component" value="Unassembled WGS sequence"/>
</dbReference>
<proteinExistence type="predicted"/>
<accession>A0ABU7BCZ1</accession>
<feature type="signal peptide" evidence="1">
    <location>
        <begin position="1"/>
        <end position="21"/>
    </location>
</feature>
<keyword evidence="3" id="KW-1185">Reference proteome</keyword>
<sequence>MEQAGLWIFFMTTCVISEINGQRVEMDDGKSGYVGSKVDLRCRFINSNPPVKISQVYTNIVGLMQP</sequence>
<reference evidence="2 3" key="1">
    <citation type="submission" date="2021-07" db="EMBL/GenBank/DDBJ databases">
        <authorList>
            <person name="Palmer J.M."/>
        </authorList>
    </citation>
    <scope>NUCLEOTIDE SEQUENCE [LARGE SCALE GENOMIC DNA]</scope>
    <source>
        <strain evidence="2 3">AT_MEX2019</strain>
        <tissue evidence="2">Muscle</tissue>
    </source>
</reference>
<organism evidence="2 3">
    <name type="scientific">Ataeniobius toweri</name>
    <dbReference type="NCBI Taxonomy" id="208326"/>
    <lineage>
        <taxon>Eukaryota</taxon>
        <taxon>Metazoa</taxon>
        <taxon>Chordata</taxon>
        <taxon>Craniata</taxon>
        <taxon>Vertebrata</taxon>
        <taxon>Euteleostomi</taxon>
        <taxon>Actinopterygii</taxon>
        <taxon>Neopterygii</taxon>
        <taxon>Teleostei</taxon>
        <taxon>Neoteleostei</taxon>
        <taxon>Acanthomorphata</taxon>
        <taxon>Ovalentaria</taxon>
        <taxon>Atherinomorphae</taxon>
        <taxon>Cyprinodontiformes</taxon>
        <taxon>Goodeidae</taxon>
        <taxon>Ataeniobius</taxon>
    </lineage>
</organism>
<name>A0ABU7BCZ1_9TELE</name>
<gene>
    <name evidence="2" type="ORF">ATANTOWER_004545</name>
</gene>
<evidence type="ECO:0000313" key="3">
    <source>
        <dbReference type="Proteomes" id="UP001345963"/>
    </source>
</evidence>
<feature type="chain" id="PRO_5047416750" evidence="1">
    <location>
        <begin position="22"/>
        <end position="66"/>
    </location>
</feature>
<evidence type="ECO:0000256" key="1">
    <source>
        <dbReference type="SAM" id="SignalP"/>
    </source>
</evidence>
<keyword evidence="1" id="KW-0732">Signal</keyword>